<dbReference type="Gene3D" id="1.10.510.10">
    <property type="entry name" value="Transferase(Phosphotransferase) domain 1"/>
    <property type="match status" value="1"/>
</dbReference>
<dbReference type="GO" id="GO:0005524">
    <property type="term" value="F:ATP binding"/>
    <property type="evidence" value="ECO:0007669"/>
    <property type="project" value="UniProtKB-KW"/>
</dbReference>
<evidence type="ECO:0000256" key="3">
    <source>
        <dbReference type="ARBA" id="ARBA00022777"/>
    </source>
</evidence>
<evidence type="ECO:0000256" key="2">
    <source>
        <dbReference type="ARBA" id="ARBA00022741"/>
    </source>
</evidence>
<gene>
    <name evidence="8" type="ORF">BS47DRAFT_80982</name>
</gene>
<comment type="caution">
    <text evidence="8">The sequence shown here is derived from an EMBL/GenBank/DDBJ whole genome shotgun (WGS) entry which is preliminary data.</text>
</comment>
<dbReference type="Proteomes" id="UP000886523">
    <property type="component" value="Unassembled WGS sequence"/>
</dbReference>
<dbReference type="InterPro" id="IPR000719">
    <property type="entry name" value="Prot_kinase_dom"/>
</dbReference>
<accession>A0A9P6B812</accession>
<keyword evidence="9" id="KW-1185">Reference proteome</keyword>
<dbReference type="GO" id="GO:0005634">
    <property type="term" value="C:nucleus"/>
    <property type="evidence" value="ECO:0007669"/>
    <property type="project" value="TreeGrafter"/>
</dbReference>
<keyword evidence="2" id="KW-0547">Nucleotide-binding</keyword>
<protein>
    <recommendedName>
        <fullName evidence="7">Protein kinase domain-containing protein</fullName>
    </recommendedName>
</protein>
<dbReference type="OrthoDB" id="5337378at2759"/>
<dbReference type="Gene3D" id="3.30.200.20">
    <property type="entry name" value="Phosphorylase Kinase, domain 1"/>
    <property type="match status" value="1"/>
</dbReference>
<name>A0A9P6B812_9AGAM</name>
<comment type="similarity">
    <text evidence="5">Belongs to the protein kinase superfamily. Ser/Thr protein kinase family. GCN2 subfamily.</text>
</comment>
<feature type="region of interest" description="Disordered" evidence="6">
    <location>
        <begin position="1"/>
        <end position="39"/>
    </location>
</feature>
<dbReference type="GO" id="GO:0004672">
    <property type="term" value="F:protein kinase activity"/>
    <property type="evidence" value="ECO:0007669"/>
    <property type="project" value="InterPro"/>
</dbReference>
<dbReference type="PANTHER" id="PTHR11042">
    <property type="entry name" value="EUKARYOTIC TRANSLATION INITIATION FACTOR 2-ALPHA KINASE EIF2-ALPHA KINASE -RELATED"/>
    <property type="match status" value="1"/>
</dbReference>
<evidence type="ECO:0000259" key="7">
    <source>
        <dbReference type="PROSITE" id="PS50011"/>
    </source>
</evidence>
<evidence type="ECO:0000256" key="5">
    <source>
        <dbReference type="ARBA" id="ARBA00037982"/>
    </source>
</evidence>
<evidence type="ECO:0000256" key="6">
    <source>
        <dbReference type="SAM" id="MobiDB-lite"/>
    </source>
</evidence>
<dbReference type="InterPro" id="IPR008271">
    <property type="entry name" value="Ser/Thr_kinase_AS"/>
</dbReference>
<dbReference type="GO" id="GO:0005737">
    <property type="term" value="C:cytoplasm"/>
    <property type="evidence" value="ECO:0007669"/>
    <property type="project" value="TreeGrafter"/>
</dbReference>
<dbReference type="InterPro" id="IPR011009">
    <property type="entry name" value="Kinase-like_dom_sf"/>
</dbReference>
<dbReference type="PROSITE" id="PS50011">
    <property type="entry name" value="PROTEIN_KINASE_DOM"/>
    <property type="match status" value="1"/>
</dbReference>
<dbReference type="Pfam" id="PF00069">
    <property type="entry name" value="Pkinase"/>
    <property type="match status" value="1"/>
</dbReference>
<dbReference type="InterPro" id="IPR050339">
    <property type="entry name" value="CC_SR_Kinase"/>
</dbReference>
<organism evidence="8 9">
    <name type="scientific">Hydnum rufescens UP504</name>
    <dbReference type="NCBI Taxonomy" id="1448309"/>
    <lineage>
        <taxon>Eukaryota</taxon>
        <taxon>Fungi</taxon>
        <taxon>Dikarya</taxon>
        <taxon>Basidiomycota</taxon>
        <taxon>Agaricomycotina</taxon>
        <taxon>Agaricomycetes</taxon>
        <taxon>Cantharellales</taxon>
        <taxon>Hydnaceae</taxon>
        <taxon>Hydnum</taxon>
    </lineage>
</organism>
<feature type="compositionally biased region" description="Polar residues" evidence="6">
    <location>
        <begin position="19"/>
        <end position="36"/>
    </location>
</feature>
<evidence type="ECO:0000256" key="4">
    <source>
        <dbReference type="ARBA" id="ARBA00022840"/>
    </source>
</evidence>
<evidence type="ECO:0000313" key="9">
    <source>
        <dbReference type="Proteomes" id="UP000886523"/>
    </source>
</evidence>
<dbReference type="AlphaFoldDB" id="A0A9P6B812"/>
<feature type="domain" description="Protein kinase" evidence="7">
    <location>
        <begin position="210"/>
        <end position="504"/>
    </location>
</feature>
<evidence type="ECO:0000256" key="1">
    <source>
        <dbReference type="ARBA" id="ARBA00022679"/>
    </source>
</evidence>
<dbReference type="PROSITE" id="PS00108">
    <property type="entry name" value="PROTEIN_KINASE_ST"/>
    <property type="match status" value="1"/>
</dbReference>
<reference evidence="8" key="1">
    <citation type="journal article" date="2020" name="Nat. Commun.">
        <title>Large-scale genome sequencing of mycorrhizal fungi provides insights into the early evolution of symbiotic traits.</title>
        <authorList>
            <person name="Miyauchi S."/>
            <person name="Kiss E."/>
            <person name="Kuo A."/>
            <person name="Drula E."/>
            <person name="Kohler A."/>
            <person name="Sanchez-Garcia M."/>
            <person name="Morin E."/>
            <person name="Andreopoulos B."/>
            <person name="Barry K.W."/>
            <person name="Bonito G."/>
            <person name="Buee M."/>
            <person name="Carver A."/>
            <person name="Chen C."/>
            <person name="Cichocki N."/>
            <person name="Clum A."/>
            <person name="Culley D."/>
            <person name="Crous P.W."/>
            <person name="Fauchery L."/>
            <person name="Girlanda M."/>
            <person name="Hayes R.D."/>
            <person name="Keri Z."/>
            <person name="LaButti K."/>
            <person name="Lipzen A."/>
            <person name="Lombard V."/>
            <person name="Magnuson J."/>
            <person name="Maillard F."/>
            <person name="Murat C."/>
            <person name="Nolan M."/>
            <person name="Ohm R.A."/>
            <person name="Pangilinan J."/>
            <person name="Pereira M.F."/>
            <person name="Perotto S."/>
            <person name="Peter M."/>
            <person name="Pfister S."/>
            <person name="Riley R."/>
            <person name="Sitrit Y."/>
            <person name="Stielow J.B."/>
            <person name="Szollosi G."/>
            <person name="Zifcakova L."/>
            <person name="Stursova M."/>
            <person name="Spatafora J.W."/>
            <person name="Tedersoo L."/>
            <person name="Vaario L.M."/>
            <person name="Yamada A."/>
            <person name="Yan M."/>
            <person name="Wang P."/>
            <person name="Xu J."/>
            <person name="Bruns T."/>
            <person name="Baldrian P."/>
            <person name="Vilgalys R."/>
            <person name="Dunand C."/>
            <person name="Henrissat B."/>
            <person name="Grigoriev I.V."/>
            <person name="Hibbett D."/>
            <person name="Nagy L.G."/>
            <person name="Martin F.M."/>
        </authorList>
    </citation>
    <scope>NUCLEOTIDE SEQUENCE</scope>
    <source>
        <strain evidence="8">UP504</strain>
    </source>
</reference>
<feature type="compositionally biased region" description="Low complexity" evidence="6">
    <location>
        <begin position="81"/>
        <end position="94"/>
    </location>
</feature>
<dbReference type="SMART" id="SM00220">
    <property type="entry name" value="S_TKc"/>
    <property type="match status" value="1"/>
</dbReference>
<keyword evidence="3" id="KW-0418">Kinase</keyword>
<feature type="region of interest" description="Disordered" evidence="6">
    <location>
        <begin position="81"/>
        <end position="114"/>
    </location>
</feature>
<keyword evidence="1" id="KW-0808">Transferase</keyword>
<keyword evidence="4" id="KW-0067">ATP-binding</keyword>
<sequence>MAAPRKSYGLSVSIGLGRPSTQTRIPISNSSPTMTQPKGLFGAMSMIPKSTSVKTDLLNNMGIDKKKADLLRRTSSSAWSFSSESSSEGAGTPSRDSMRQEDWRFPSPSMDNGHVRKLIHRKSVTFIDSSPLTRRSSGVGFYRLPSPARDTIMSSANSSPSGPFPSPFHRPLSPLPTSPYWNDSDDDDYEEDVVLDFGIKEEPRRFESQFVCEEGLGAGSFGQAFRVMLRQNSGSGPSKMSGKLKPKFYAIKKSKRYEGAKHRLRLLEEFDILRHLAGGTTSRRSRSMSLSYPASAPSEAPNVNVLQFVHGWEQDSMLCIQTELCELGNLSDFLFEFGAKFNRLDEPRIWKIMSEVGNGLLHIHHQNVIHLDLKPANIFITLEGRLRIGDFGMASRWPRPASFGDGSEGFDREGDREYMAPEILKGKYGREADIFSFGMIMLECAGNIVVPDMGDPWHRLRTQDFSDIDLSGLTPTLIDLIMRLMSPEPADRPLIDQVCAHDVVMKTRSTMLRNIEAVRRASITLIANAAPAEIEAAREEAQIALFKASALGTEEGTFLGEVFSESAEERHPESEPMDLTP</sequence>
<proteinExistence type="inferred from homology"/>
<dbReference type="EMBL" id="MU128919">
    <property type="protein sequence ID" value="KAF9519224.1"/>
    <property type="molecule type" value="Genomic_DNA"/>
</dbReference>
<evidence type="ECO:0000313" key="8">
    <source>
        <dbReference type="EMBL" id="KAF9519224.1"/>
    </source>
</evidence>
<dbReference type="SUPFAM" id="SSF56112">
    <property type="entry name" value="Protein kinase-like (PK-like)"/>
    <property type="match status" value="1"/>
</dbReference>